<name>A0ACC8XEV3_9FIRM</name>
<keyword evidence="2" id="KW-1185">Reference proteome</keyword>
<organism evidence="1 2">
    <name type="scientific">Candidatus Epulonipiscium fishelsonii</name>
    <dbReference type="NCBI Taxonomy" id="77094"/>
    <lineage>
        <taxon>Bacteria</taxon>
        <taxon>Bacillati</taxon>
        <taxon>Bacillota</taxon>
        <taxon>Clostridia</taxon>
        <taxon>Lachnospirales</taxon>
        <taxon>Lachnospiraceae</taxon>
        <taxon>Candidatus Epulonipiscium</taxon>
    </lineage>
</organism>
<comment type="caution">
    <text evidence="1">The sequence shown here is derived from an EMBL/GenBank/DDBJ whole genome shotgun (WGS) entry which is preliminary data.</text>
</comment>
<dbReference type="Proteomes" id="UP000188605">
    <property type="component" value="Unassembled WGS sequence"/>
</dbReference>
<gene>
    <name evidence="1" type="ORF">AN396_00690</name>
</gene>
<reference evidence="1" key="1">
    <citation type="submission" date="2016-08" db="EMBL/GenBank/DDBJ databases">
        <authorList>
            <person name="Ngugi D.K."/>
            <person name="Miyake S."/>
            <person name="Stingl U."/>
        </authorList>
    </citation>
    <scope>NUCLEOTIDE SEQUENCE</scope>
    <source>
        <strain evidence="1">SCG-B11WGA-EpuloA1</strain>
    </source>
</reference>
<dbReference type="EMBL" id="LJDB01000033">
    <property type="protein sequence ID" value="ONI41582.1"/>
    <property type="molecule type" value="Genomic_DNA"/>
</dbReference>
<proteinExistence type="predicted"/>
<accession>A0ACC8XEV3</accession>
<evidence type="ECO:0000313" key="2">
    <source>
        <dbReference type="Proteomes" id="UP000188605"/>
    </source>
</evidence>
<protein>
    <submittedName>
        <fullName evidence="1">Uncharacterized protein</fullName>
    </submittedName>
</protein>
<sequence length="126" mass="14201">MKKILVCITIQENSKRLIAKGASIAKELDGELHILHIRKGDTIFDTPKTSTLFEELFVYGSEMGGEVHFLCSQDIIETICTFIGNNKITNIILGSAPRTLQPSINIKEILQNNFENLEIIVIERKE</sequence>
<evidence type="ECO:0000313" key="1">
    <source>
        <dbReference type="EMBL" id="ONI41582.1"/>
    </source>
</evidence>